<proteinExistence type="predicted"/>
<keyword evidence="4" id="KW-1185">Reference proteome</keyword>
<name>A0A182T0B3_9DIPT</name>
<dbReference type="EnsemblMetazoa" id="AMAM017008-RA">
    <property type="protein sequence ID" value="AMAM017008-PA"/>
    <property type="gene ID" value="AMAM017008"/>
</dbReference>
<dbReference type="VEuPathDB" id="VectorBase:AMAM017008"/>
<accession>A0A182T0B3</accession>
<feature type="compositionally biased region" description="Low complexity" evidence="1">
    <location>
        <begin position="133"/>
        <end position="170"/>
    </location>
</feature>
<reference evidence="4" key="1">
    <citation type="submission" date="2013-09" db="EMBL/GenBank/DDBJ databases">
        <title>The Genome Sequence of Anopheles maculatus species B.</title>
        <authorList>
            <consortium name="The Broad Institute Genomics Platform"/>
            <person name="Neafsey D.E."/>
            <person name="Besansky N."/>
            <person name="Howell P."/>
            <person name="Walton C."/>
            <person name="Young S.K."/>
            <person name="Zeng Q."/>
            <person name="Gargeya S."/>
            <person name="Fitzgerald M."/>
            <person name="Haas B."/>
            <person name="Abouelleil A."/>
            <person name="Allen A.W."/>
            <person name="Alvarado L."/>
            <person name="Arachchi H.M."/>
            <person name="Berlin A.M."/>
            <person name="Chapman S.B."/>
            <person name="Gainer-Dewar J."/>
            <person name="Goldberg J."/>
            <person name="Griggs A."/>
            <person name="Gujja S."/>
            <person name="Hansen M."/>
            <person name="Howarth C."/>
            <person name="Imamovic A."/>
            <person name="Ireland A."/>
            <person name="Larimer J."/>
            <person name="McCowan C."/>
            <person name="Murphy C."/>
            <person name="Pearson M."/>
            <person name="Poon T.W."/>
            <person name="Priest M."/>
            <person name="Roberts A."/>
            <person name="Saif S."/>
            <person name="Shea T."/>
            <person name="Sisk P."/>
            <person name="Sykes S."/>
            <person name="Wortman J."/>
            <person name="Nusbaum C."/>
            <person name="Birren B."/>
        </authorList>
    </citation>
    <scope>NUCLEOTIDE SEQUENCE [LARGE SCALE GENOMIC DNA]</scope>
    <source>
        <strain evidence="4">maculatus3</strain>
    </source>
</reference>
<evidence type="ECO:0000256" key="2">
    <source>
        <dbReference type="SAM" id="SignalP"/>
    </source>
</evidence>
<organism evidence="3 4">
    <name type="scientific">Anopheles maculatus</name>
    <dbReference type="NCBI Taxonomy" id="74869"/>
    <lineage>
        <taxon>Eukaryota</taxon>
        <taxon>Metazoa</taxon>
        <taxon>Ecdysozoa</taxon>
        <taxon>Arthropoda</taxon>
        <taxon>Hexapoda</taxon>
        <taxon>Insecta</taxon>
        <taxon>Pterygota</taxon>
        <taxon>Neoptera</taxon>
        <taxon>Endopterygota</taxon>
        <taxon>Diptera</taxon>
        <taxon>Nematocera</taxon>
        <taxon>Culicoidea</taxon>
        <taxon>Culicidae</taxon>
        <taxon>Anophelinae</taxon>
        <taxon>Anopheles</taxon>
        <taxon>Anopheles maculatus group</taxon>
    </lineage>
</organism>
<sequence>MESYTVVAFIFVLVFANGMALKCRNCLSSQGFDECERMGQIVECNATIVNEIHEAFKADNPTLTQGNGTAFQCFRFQAARLHPNNTDTGLRAYGRGCTFLNTTFCSGWISSVNMTSCTTCTTDNCDQNPPVVPTAVPDTTTQQPGQPTTTTSSPSPNPSTTTTTKKPSNGANAITRNSLTSLGCLSILFALAAAR</sequence>
<protein>
    <recommendedName>
        <fullName evidence="5">Salivary secreted peptide</fullName>
    </recommendedName>
</protein>
<feature type="chain" id="PRO_5008136319" description="Salivary secreted peptide" evidence="2">
    <location>
        <begin position="21"/>
        <end position="195"/>
    </location>
</feature>
<keyword evidence="2" id="KW-0732">Signal</keyword>
<evidence type="ECO:0008006" key="5">
    <source>
        <dbReference type="Google" id="ProtNLM"/>
    </source>
</evidence>
<evidence type="ECO:0000256" key="1">
    <source>
        <dbReference type="SAM" id="MobiDB-lite"/>
    </source>
</evidence>
<dbReference type="Proteomes" id="UP000075901">
    <property type="component" value="Unassembled WGS sequence"/>
</dbReference>
<feature type="signal peptide" evidence="2">
    <location>
        <begin position="1"/>
        <end position="20"/>
    </location>
</feature>
<evidence type="ECO:0000313" key="4">
    <source>
        <dbReference type="Proteomes" id="UP000075901"/>
    </source>
</evidence>
<reference evidence="3" key="2">
    <citation type="submission" date="2020-05" db="UniProtKB">
        <authorList>
            <consortium name="EnsemblMetazoa"/>
        </authorList>
    </citation>
    <scope>IDENTIFICATION</scope>
    <source>
        <strain evidence="3">maculatus3</strain>
    </source>
</reference>
<dbReference type="AlphaFoldDB" id="A0A182T0B3"/>
<evidence type="ECO:0000313" key="3">
    <source>
        <dbReference type="EnsemblMetazoa" id="AMAM017008-PA"/>
    </source>
</evidence>
<feature type="region of interest" description="Disordered" evidence="1">
    <location>
        <begin position="128"/>
        <end position="172"/>
    </location>
</feature>